<proteinExistence type="inferred from homology"/>
<evidence type="ECO:0000313" key="2">
    <source>
        <dbReference type="EMBL" id="CAD9162828.1"/>
    </source>
</evidence>
<organism evidence="2">
    <name type="scientific">Alexandrium catenella</name>
    <name type="common">Red tide dinoflagellate</name>
    <name type="synonym">Gonyaulax catenella</name>
    <dbReference type="NCBI Taxonomy" id="2925"/>
    <lineage>
        <taxon>Eukaryota</taxon>
        <taxon>Sar</taxon>
        <taxon>Alveolata</taxon>
        <taxon>Dinophyceae</taxon>
        <taxon>Gonyaulacales</taxon>
        <taxon>Pyrocystaceae</taxon>
        <taxon>Alexandrium</taxon>
    </lineage>
</organism>
<comment type="similarity">
    <text evidence="1">Belongs to the asaB hydroxylase/desaturase family.</text>
</comment>
<reference evidence="2" key="1">
    <citation type="submission" date="2021-01" db="EMBL/GenBank/DDBJ databases">
        <authorList>
            <person name="Corre E."/>
            <person name="Pelletier E."/>
            <person name="Niang G."/>
            <person name="Scheremetjew M."/>
            <person name="Finn R."/>
            <person name="Kale V."/>
            <person name="Holt S."/>
            <person name="Cochrane G."/>
            <person name="Meng A."/>
            <person name="Brown T."/>
            <person name="Cohen L."/>
        </authorList>
    </citation>
    <scope>NUCLEOTIDE SEQUENCE</scope>
    <source>
        <strain evidence="2">OF101</strain>
    </source>
</reference>
<protein>
    <submittedName>
        <fullName evidence="2">Uncharacterized protein</fullName>
    </submittedName>
</protein>
<sequence>MAESSSAPASAAPLPTAESQGGQAVLMNMAFARPLDSGRFYRWCYVSEDGKREQDLQEGEWLDDQIVPGSVRCDRFERAETPVADARLLAAPASLRREGFEVLEHADAVPPPDPQDMEPFFRHLSESVRRAMQRSYAREVVAVHVLDHTLRTAGGAGSGQAQSVVLEAHADFTPESGAKRLQSERMQFKLGDERPIPVEDAPLLVNVWQPLDTVYRVALALCDVRSMSSADLVRKTMYFKGRAGEVFNVKRNAAQRWYYYRHMRKDEALIFLTWSPDGTMTAHSAVVDPTDAEDAPPRRSMEVRFAVKFGGEPTAEAAGGPTRPLE</sequence>
<accession>A0A7S1WDT0</accession>
<dbReference type="InterPro" id="IPR044053">
    <property type="entry name" value="AsaB-like"/>
</dbReference>
<dbReference type="NCBIfam" id="NF041278">
    <property type="entry name" value="CmcJ_NvfI_EfuI"/>
    <property type="match status" value="1"/>
</dbReference>
<dbReference type="EMBL" id="HBGE01065991">
    <property type="protein sequence ID" value="CAD9162828.1"/>
    <property type="molecule type" value="Transcribed_RNA"/>
</dbReference>
<dbReference type="PANTHER" id="PTHR34598">
    <property type="entry name" value="BLL6449 PROTEIN"/>
    <property type="match status" value="1"/>
</dbReference>
<dbReference type="AlphaFoldDB" id="A0A7S1WDT0"/>
<name>A0A7S1WDT0_ALECA</name>
<dbReference type="PANTHER" id="PTHR34598:SF3">
    <property type="entry name" value="OXIDOREDUCTASE AN1597"/>
    <property type="match status" value="1"/>
</dbReference>
<gene>
    <name evidence="2" type="ORF">ACAT0790_LOCUS39593</name>
</gene>
<dbReference type="GO" id="GO:0016491">
    <property type="term" value="F:oxidoreductase activity"/>
    <property type="evidence" value="ECO:0007669"/>
    <property type="project" value="InterPro"/>
</dbReference>
<evidence type="ECO:0000256" key="1">
    <source>
        <dbReference type="ARBA" id="ARBA00023604"/>
    </source>
</evidence>